<dbReference type="HAMAP" id="MF_01416">
    <property type="entry name" value="ATP_synth_delta_bact"/>
    <property type="match status" value="1"/>
</dbReference>
<dbReference type="KEGG" id="plut:EI981_26600"/>
<dbReference type="SUPFAM" id="SSF47928">
    <property type="entry name" value="N-terminal domain of the delta subunit of the F1F0-ATP synthase"/>
    <property type="match status" value="1"/>
</dbReference>
<keyword evidence="6 8" id="KW-0139">CF(1)</keyword>
<dbReference type="GO" id="GO:0005886">
    <property type="term" value="C:plasma membrane"/>
    <property type="evidence" value="ECO:0007669"/>
    <property type="project" value="UniProtKB-SubCell"/>
</dbReference>
<comment type="subcellular location">
    <subcellularLocation>
        <location evidence="8">Cell membrane</location>
        <topology evidence="8">Peripheral membrane protein</topology>
    </subcellularLocation>
    <subcellularLocation>
        <location evidence="1">Membrane</location>
    </subcellularLocation>
</comment>
<dbReference type="Gene3D" id="1.10.520.20">
    <property type="entry name" value="N-terminal domain of the delta subunit of the F1F0-ATP synthase"/>
    <property type="match status" value="1"/>
</dbReference>
<keyword evidence="3 8" id="KW-0375">Hydrogen ion transport</keyword>
<comment type="function">
    <text evidence="8">This protein is part of the stalk that links CF(0) to CF(1). It either transmits conformational changes from CF(0) to CF(1) or is implicated in proton conduction.</text>
</comment>
<dbReference type="NCBIfam" id="NF004403">
    <property type="entry name" value="PRK05758.2-4"/>
    <property type="match status" value="1"/>
</dbReference>
<accession>A0A3S9V531</accession>
<dbReference type="GO" id="GO:0045259">
    <property type="term" value="C:proton-transporting ATP synthase complex"/>
    <property type="evidence" value="ECO:0007669"/>
    <property type="project" value="UniProtKB-KW"/>
</dbReference>
<sequence length="182" mass="20424">MSRALVVARRYAKALYEIALQDGRTVEVEQELQTLVSALNYDESVQKFLLSPNISRTAKWNVLEGVLEGKLSKPVVSMARLLVERERTDVLPEILDAYVKITGEALGLADAIVYTAHPLTDEEQRAIESEFGVMLNKKIRVQSHIDKELLGGIKVRIGDVIYDGSLSGKLERLEKSFRRQAL</sequence>
<dbReference type="InterPro" id="IPR020781">
    <property type="entry name" value="ATPase_OSCP/d_CS"/>
</dbReference>
<keyword evidence="7 8" id="KW-0066">ATP synthesis</keyword>
<dbReference type="Proteomes" id="UP000270678">
    <property type="component" value="Chromosome"/>
</dbReference>
<evidence type="ECO:0000256" key="2">
    <source>
        <dbReference type="ARBA" id="ARBA00022448"/>
    </source>
</evidence>
<comment type="similarity">
    <text evidence="8">Belongs to the ATPase delta chain family.</text>
</comment>
<dbReference type="EMBL" id="CP034346">
    <property type="protein sequence ID" value="AZS17649.1"/>
    <property type="molecule type" value="Genomic_DNA"/>
</dbReference>
<evidence type="ECO:0000256" key="8">
    <source>
        <dbReference type="HAMAP-Rule" id="MF_01416"/>
    </source>
</evidence>
<keyword evidence="2 8" id="KW-0813">Transport</keyword>
<evidence type="ECO:0000256" key="6">
    <source>
        <dbReference type="ARBA" id="ARBA00023196"/>
    </source>
</evidence>
<keyword evidence="5 8" id="KW-0472">Membrane</keyword>
<dbReference type="PRINTS" id="PR00125">
    <property type="entry name" value="ATPASEDELTA"/>
</dbReference>
<dbReference type="NCBIfam" id="TIGR01145">
    <property type="entry name" value="ATP_synt_delta"/>
    <property type="match status" value="1"/>
</dbReference>
<dbReference type="InterPro" id="IPR000711">
    <property type="entry name" value="ATPase_OSCP/dsu"/>
</dbReference>
<dbReference type="PANTHER" id="PTHR11910">
    <property type="entry name" value="ATP SYNTHASE DELTA CHAIN"/>
    <property type="match status" value="1"/>
</dbReference>
<dbReference type="RefSeq" id="WP_127003388.1">
    <property type="nucleotide sequence ID" value="NZ_CP034346.1"/>
</dbReference>
<name>A0A3S9V531_9BACL</name>
<reference evidence="10" key="1">
    <citation type="submission" date="2018-12" db="EMBL/GenBank/DDBJ databases">
        <title>Complete genome sequence of Paenibacillus sp. MBLB1234.</title>
        <authorList>
            <person name="Nam Y.-D."/>
            <person name="Kang J."/>
            <person name="Chung W.-H."/>
            <person name="Park Y.S."/>
        </authorList>
    </citation>
    <scope>NUCLEOTIDE SEQUENCE [LARGE SCALE GENOMIC DNA]</scope>
    <source>
        <strain evidence="10">MBLB1234</strain>
    </source>
</reference>
<organism evidence="9 10">
    <name type="scientific">Paenibacillus lutimineralis</name>
    <dbReference type="NCBI Taxonomy" id="2707005"/>
    <lineage>
        <taxon>Bacteria</taxon>
        <taxon>Bacillati</taxon>
        <taxon>Bacillota</taxon>
        <taxon>Bacilli</taxon>
        <taxon>Bacillales</taxon>
        <taxon>Paenibacillaceae</taxon>
        <taxon>Paenibacillus</taxon>
    </lineage>
</organism>
<protein>
    <recommendedName>
        <fullName evidence="8">ATP synthase subunit delta</fullName>
    </recommendedName>
    <alternativeName>
        <fullName evidence="8">ATP synthase F(1) sector subunit delta</fullName>
    </alternativeName>
    <alternativeName>
        <fullName evidence="8">F-type ATPase subunit delta</fullName>
        <shortName evidence="8">F-ATPase subunit delta</shortName>
    </alternativeName>
</protein>
<gene>
    <name evidence="8" type="primary">atpH</name>
    <name evidence="9" type="ORF">EI981_26600</name>
</gene>
<evidence type="ECO:0000256" key="3">
    <source>
        <dbReference type="ARBA" id="ARBA00022781"/>
    </source>
</evidence>
<evidence type="ECO:0000256" key="4">
    <source>
        <dbReference type="ARBA" id="ARBA00023065"/>
    </source>
</evidence>
<evidence type="ECO:0000256" key="7">
    <source>
        <dbReference type="ARBA" id="ARBA00023310"/>
    </source>
</evidence>
<evidence type="ECO:0000256" key="1">
    <source>
        <dbReference type="ARBA" id="ARBA00004370"/>
    </source>
</evidence>
<keyword evidence="4 8" id="KW-0406">Ion transport</keyword>
<dbReference type="Pfam" id="PF00213">
    <property type="entry name" value="OSCP"/>
    <property type="match status" value="1"/>
</dbReference>
<evidence type="ECO:0000256" key="5">
    <source>
        <dbReference type="ARBA" id="ARBA00023136"/>
    </source>
</evidence>
<keyword evidence="8" id="KW-1003">Cell membrane</keyword>
<evidence type="ECO:0000313" key="9">
    <source>
        <dbReference type="EMBL" id="AZS17649.1"/>
    </source>
</evidence>
<comment type="function">
    <text evidence="8">F(1)F(0) ATP synthase produces ATP from ADP in the presence of a proton or sodium gradient. F-type ATPases consist of two structural domains, F(1) containing the extramembraneous catalytic core and F(0) containing the membrane proton channel, linked together by a central stalk and a peripheral stalk. During catalysis, ATP synthesis in the catalytic domain of F(1) is coupled via a rotary mechanism of the central stalk subunits to proton translocation.</text>
</comment>
<dbReference type="AlphaFoldDB" id="A0A3S9V531"/>
<evidence type="ECO:0000313" key="10">
    <source>
        <dbReference type="Proteomes" id="UP000270678"/>
    </source>
</evidence>
<keyword evidence="10" id="KW-1185">Reference proteome</keyword>
<dbReference type="GO" id="GO:0046933">
    <property type="term" value="F:proton-transporting ATP synthase activity, rotational mechanism"/>
    <property type="evidence" value="ECO:0007669"/>
    <property type="project" value="UniProtKB-UniRule"/>
</dbReference>
<dbReference type="PROSITE" id="PS00389">
    <property type="entry name" value="ATPASE_DELTA"/>
    <property type="match status" value="1"/>
</dbReference>
<proteinExistence type="inferred from homology"/>
<dbReference type="InterPro" id="IPR026015">
    <property type="entry name" value="ATP_synth_OSCP/delta_N_sf"/>
</dbReference>
<dbReference type="OrthoDB" id="9802471at2"/>
<dbReference type="NCBIfam" id="NF004402">
    <property type="entry name" value="PRK05758.2-2"/>
    <property type="match status" value="1"/>
</dbReference>